<feature type="region of interest" description="Disordered" evidence="1">
    <location>
        <begin position="359"/>
        <end position="389"/>
    </location>
</feature>
<dbReference type="GO" id="GO:0009116">
    <property type="term" value="P:nucleoside metabolic process"/>
    <property type="evidence" value="ECO:0007669"/>
    <property type="project" value="InterPro"/>
</dbReference>
<evidence type="ECO:0000256" key="1">
    <source>
        <dbReference type="SAM" id="MobiDB-lite"/>
    </source>
</evidence>
<keyword evidence="3" id="KW-1185">Reference proteome</keyword>
<name>A0A6H0Y1N2_9PEZI</name>
<dbReference type="EMBL" id="CP051142">
    <property type="protein sequence ID" value="QIX00825.1"/>
    <property type="molecule type" value="Genomic_DNA"/>
</dbReference>
<dbReference type="PANTHER" id="PTHR46082">
    <property type="entry name" value="ATP/GTP-BINDING PROTEIN-RELATED"/>
    <property type="match status" value="1"/>
</dbReference>
<protein>
    <submittedName>
        <fullName evidence="2">Uncharacterized protein</fullName>
    </submittedName>
</protein>
<dbReference type="Gene3D" id="3.40.50.1580">
    <property type="entry name" value="Nucleoside phosphorylase domain"/>
    <property type="match status" value="1"/>
</dbReference>
<dbReference type="InterPro" id="IPR035994">
    <property type="entry name" value="Nucleoside_phosphorylase_sf"/>
</dbReference>
<feature type="compositionally biased region" description="Polar residues" evidence="1">
    <location>
        <begin position="377"/>
        <end position="387"/>
    </location>
</feature>
<dbReference type="SUPFAM" id="SSF53167">
    <property type="entry name" value="Purine and uridine phosphorylases"/>
    <property type="match status" value="1"/>
</dbReference>
<proteinExistence type="predicted"/>
<reference evidence="2 3" key="1">
    <citation type="journal article" date="2016" name="Sci. Rep.">
        <title>Peltaster fructicola genome reveals evolution from an invasive phytopathogen to an ectophytic parasite.</title>
        <authorList>
            <person name="Xu C."/>
            <person name="Chen H."/>
            <person name="Gleason M.L."/>
            <person name="Xu J.R."/>
            <person name="Liu H."/>
            <person name="Zhang R."/>
            <person name="Sun G."/>
        </authorList>
    </citation>
    <scope>NUCLEOTIDE SEQUENCE [LARGE SCALE GENOMIC DNA]</scope>
    <source>
        <strain evidence="2 3">LNHT1506</strain>
    </source>
</reference>
<dbReference type="OrthoDB" id="1577640at2759"/>
<evidence type="ECO:0000313" key="3">
    <source>
        <dbReference type="Proteomes" id="UP000503462"/>
    </source>
</evidence>
<dbReference type="GO" id="GO:0003824">
    <property type="term" value="F:catalytic activity"/>
    <property type="evidence" value="ECO:0007669"/>
    <property type="project" value="InterPro"/>
</dbReference>
<evidence type="ECO:0000313" key="2">
    <source>
        <dbReference type="EMBL" id="QIX00825.1"/>
    </source>
</evidence>
<dbReference type="AlphaFoldDB" id="A0A6H0Y1N2"/>
<organism evidence="2 3">
    <name type="scientific">Peltaster fructicola</name>
    <dbReference type="NCBI Taxonomy" id="286661"/>
    <lineage>
        <taxon>Eukaryota</taxon>
        <taxon>Fungi</taxon>
        <taxon>Dikarya</taxon>
        <taxon>Ascomycota</taxon>
        <taxon>Pezizomycotina</taxon>
        <taxon>Dothideomycetes</taxon>
        <taxon>Dothideomycetes incertae sedis</taxon>
        <taxon>Peltaster</taxon>
    </lineage>
</organism>
<dbReference type="Proteomes" id="UP000503462">
    <property type="component" value="Chromosome 4"/>
</dbReference>
<dbReference type="PANTHER" id="PTHR46082:SF11">
    <property type="entry name" value="AAA+ ATPASE DOMAIN-CONTAINING PROTEIN-RELATED"/>
    <property type="match status" value="1"/>
</dbReference>
<sequence length="594" mass="67549">MALRYSDYEISIFCALSRERIAVEAMLDERHESLPNAIDDNNNYTYGKIGKHNVVITSPGPGHHGTNAAVRSATKFKKLKFRFVVGIAAALPGEGKERDIRLGDIVIGVGKNLSKPYIVQYTSGRSVTGGFKIESPLFAQPEEILSTLDALEGKHFREGPTYLKHLAKMLQDKRYTNAHAKHNYSFPTEEDHLFQSSVSHIYSDDGTCNACLTNPYALVQRETWKTRPKAATDITDDMRGPWIRHLSDDDVDYPTVHHGTVACADILVRDPVERNVIYERIRTQYDVISKCLEMESSGVLTAWSSCLVIRGICDYADSHKNDNWQGFAAATAASFLKDLICELPTDKVQQADPIDQNAELARLNHKTSTRPERRGSRTSSSDRNSGLSRRLDQLRTDRSLLNNNAFRYHLFMTPTGLQLYSEIWDLLSEGFVSVTLEQVKEGLSKFELLDGRLEELWSRFATPQNELVDTSLMAVLYMIHLEILSIANRDKPEAQYNPHDKRHRRFALITYWTRCPNDCGLLWNYISSDNGFFKMAPGRDISTATQCHLYRLYEAKRTAFINNDAKYKPKMSERSLELAKQMLVECRTAWLEGL</sequence>
<gene>
    <name evidence="2" type="ORF">AMS68_006342</name>
</gene>
<accession>A0A6H0Y1N2</accession>
<dbReference type="InterPro" id="IPR053137">
    <property type="entry name" value="NLR-like"/>
</dbReference>